<comment type="caution">
    <text evidence="2">The sequence shown here is derived from an EMBL/GenBank/DDBJ whole genome shotgun (WGS) entry which is preliminary data.</text>
</comment>
<keyword evidence="3" id="KW-1185">Reference proteome</keyword>
<dbReference type="InterPro" id="IPR023213">
    <property type="entry name" value="CAT-like_dom_sf"/>
</dbReference>
<proteinExistence type="predicted"/>
<evidence type="ECO:0000313" key="2">
    <source>
        <dbReference type="EMBL" id="RDW60747.1"/>
    </source>
</evidence>
<dbReference type="OrthoDB" id="1862401at2759"/>
<dbReference type="InterPro" id="IPR050317">
    <property type="entry name" value="Plant_Fungal_Acyltransferase"/>
</dbReference>
<evidence type="ECO:0000313" key="3">
    <source>
        <dbReference type="Proteomes" id="UP000256645"/>
    </source>
</evidence>
<dbReference type="GO" id="GO:0016747">
    <property type="term" value="F:acyltransferase activity, transferring groups other than amino-acyl groups"/>
    <property type="evidence" value="ECO:0007669"/>
    <property type="project" value="TreeGrafter"/>
</dbReference>
<dbReference type="Proteomes" id="UP000256645">
    <property type="component" value="Unassembled WGS sequence"/>
</dbReference>
<dbReference type="EMBL" id="PDLM01000015">
    <property type="protein sequence ID" value="RDW60747.1"/>
    <property type="molecule type" value="Genomic_DNA"/>
</dbReference>
<reference evidence="2 3" key="1">
    <citation type="journal article" date="2018" name="IMA Fungus">
        <title>IMA Genome-F 9: Draft genome sequence of Annulohypoxylon stygium, Aspergillus mulundensis, Berkeleyomyces basicola (syn. Thielaviopsis basicola), Ceratocystis smalleyi, two Cercospora beticola strains, Coleophoma cylindrospora, Fusarium fracticaudum, Phialophora cf. hyalina, and Morchella septimelata.</title>
        <authorList>
            <person name="Wingfield B.D."/>
            <person name="Bills G.F."/>
            <person name="Dong Y."/>
            <person name="Huang W."/>
            <person name="Nel W.J."/>
            <person name="Swalarsk-Parry B.S."/>
            <person name="Vaghefi N."/>
            <person name="Wilken P.M."/>
            <person name="An Z."/>
            <person name="de Beer Z.W."/>
            <person name="De Vos L."/>
            <person name="Chen L."/>
            <person name="Duong T.A."/>
            <person name="Gao Y."/>
            <person name="Hammerbacher A."/>
            <person name="Kikkert J.R."/>
            <person name="Li Y."/>
            <person name="Li H."/>
            <person name="Li K."/>
            <person name="Li Q."/>
            <person name="Liu X."/>
            <person name="Ma X."/>
            <person name="Naidoo K."/>
            <person name="Pethybridge S.J."/>
            <person name="Sun J."/>
            <person name="Steenkamp E.T."/>
            <person name="van der Nest M.A."/>
            <person name="van Wyk S."/>
            <person name="Wingfield M.J."/>
            <person name="Xiong C."/>
            <person name="Yue Q."/>
            <person name="Zhang X."/>
        </authorList>
    </citation>
    <scope>NUCLEOTIDE SEQUENCE [LARGE SCALE GENOMIC DNA]</scope>
    <source>
        <strain evidence="2 3">BP6252</strain>
    </source>
</reference>
<protein>
    <recommendedName>
        <fullName evidence="4">Trichothecene 3-O-acetyltransferase</fullName>
    </recommendedName>
</protein>
<dbReference type="PANTHER" id="PTHR31642">
    <property type="entry name" value="TRICHOTHECENE 3-O-ACETYLTRANSFERASE"/>
    <property type="match status" value="1"/>
</dbReference>
<dbReference type="STRING" id="1849047.A0A3D8QG84"/>
<organism evidence="2 3">
    <name type="scientific">Coleophoma cylindrospora</name>
    <dbReference type="NCBI Taxonomy" id="1849047"/>
    <lineage>
        <taxon>Eukaryota</taxon>
        <taxon>Fungi</taxon>
        <taxon>Dikarya</taxon>
        <taxon>Ascomycota</taxon>
        <taxon>Pezizomycotina</taxon>
        <taxon>Leotiomycetes</taxon>
        <taxon>Helotiales</taxon>
        <taxon>Dermateaceae</taxon>
        <taxon>Coleophoma</taxon>
    </lineage>
</organism>
<sequence>MSLALGPMGQMPRISKYIIVTLGFALEDGSDIQSTLYRAANEIVDSFPWLAGQVVVEKAAGDASVSSGTFKIIGYEPHNGKSKFVHVKDCKNLCPSYAKLVNSRAPASMLDSSIICPEYGSASICREDAIKPVVILQANLIKGGLLLTVCTHHCVMDANGNEQFILQFASLCRGEKLSEENIRLGNADQSTIVPPLKPGQDLHPLEMYRCPSSLGTPHGVWTPPPPPVLWKTFRFTQSKIAELKHQASTLCSPDSDIKYVSSNDAVSTFIWTRIVTIRSRWLPEYSNTSLYRAVNGRQKLDPEVPAGYMGHFIFMLPTKLPVQTVVHDKLSSTTIKVRRSLMAVSDSHIRSFFNLLQNEKDKTTINYGAKVNGEADLLMSSYVAQKLYKTKFGDVLGEPDFIRRPKLPGGKNIYYMMPATREGDIDLIAGLTKEEFDGLQLDSEWNKYVEYIG</sequence>
<dbReference type="PANTHER" id="PTHR31642:SF310">
    <property type="entry name" value="FATTY ALCOHOL:CAFFEOYL-COA ACYLTRANSFERASE"/>
    <property type="match status" value="1"/>
</dbReference>
<name>A0A3D8QG84_9HELO</name>
<dbReference type="AlphaFoldDB" id="A0A3D8QG84"/>
<keyword evidence="1" id="KW-0808">Transferase</keyword>
<evidence type="ECO:0000256" key="1">
    <source>
        <dbReference type="ARBA" id="ARBA00022679"/>
    </source>
</evidence>
<dbReference type="Gene3D" id="3.30.559.10">
    <property type="entry name" value="Chloramphenicol acetyltransferase-like domain"/>
    <property type="match status" value="2"/>
</dbReference>
<dbReference type="Pfam" id="PF02458">
    <property type="entry name" value="Transferase"/>
    <property type="match status" value="1"/>
</dbReference>
<gene>
    <name evidence="2" type="ORF">BP6252_12130</name>
</gene>
<evidence type="ECO:0008006" key="4">
    <source>
        <dbReference type="Google" id="ProtNLM"/>
    </source>
</evidence>
<accession>A0A3D8QG84</accession>